<dbReference type="GeneID" id="30963222"/>
<dbReference type="PANTHER" id="PTHR31983">
    <property type="entry name" value="ENDO-1,3(4)-BETA-GLUCANASE 1"/>
    <property type="match status" value="1"/>
</dbReference>
<feature type="non-terminal residue" evidence="11">
    <location>
        <position position="1"/>
    </location>
</feature>
<feature type="non-terminal residue" evidence="11">
    <location>
        <position position="692"/>
    </location>
</feature>
<feature type="domain" description="Glycosyl hydrolase family 81 N-terminal" evidence="9">
    <location>
        <begin position="2"/>
        <end position="320"/>
    </location>
</feature>
<dbReference type="Pfam" id="PF17652">
    <property type="entry name" value="Glyco_hydro81C"/>
    <property type="match status" value="1"/>
</dbReference>
<dbReference type="GO" id="GO:0000272">
    <property type="term" value="P:polysaccharide catabolic process"/>
    <property type="evidence" value="ECO:0007669"/>
    <property type="project" value="UniProtKB-KW"/>
</dbReference>
<dbReference type="Gene3D" id="1.20.5.420">
    <property type="entry name" value="Immunoglobulin FC, subunit C"/>
    <property type="match status" value="1"/>
</dbReference>
<dbReference type="InterPro" id="IPR005200">
    <property type="entry name" value="Endo-beta-glucanase"/>
</dbReference>
<dbReference type="GO" id="GO:0042973">
    <property type="term" value="F:glucan endo-1,3-beta-D-glucosidase activity"/>
    <property type="evidence" value="ECO:0007669"/>
    <property type="project" value="UniProtKB-EC"/>
</dbReference>
<dbReference type="PANTHER" id="PTHR31983:SF0">
    <property type="entry name" value="GLUCAN ENDO-1,3-BETA-D-GLUCOSIDASE 2"/>
    <property type="match status" value="1"/>
</dbReference>
<dbReference type="Gene3D" id="2.70.98.30">
    <property type="entry name" value="Golgi alpha-mannosidase II, domain 4"/>
    <property type="match status" value="1"/>
</dbReference>
<evidence type="ECO:0000313" key="11">
    <source>
        <dbReference type="EMBL" id="ODV63245.1"/>
    </source>
</evidence>
<dbReference type="InParanoid" id="A0A1D2VNW9"/>
<dbReference type="InterPro" id="IPR040720">
    <property type="entry name" value="GH81_C"/>
</dbReference>
<comment type="catalytic activity">
    <reaction evidence="1">
        <text>Hydrolysis of (1-&gt;3)-beta-D-glucosidic linkages in (1-&gt;3)-beta-D-glucans.</text>
        <dbReference type="EC" id="3.2.1.39"/>
    </reaction>
</comment>
<dbReference type="FunCoup" id="A0A1D2VNW9">
    <property type="interactions" value="214"/>
</dbReference>
<dbReference type="GO" id="GO:0030036">
    <property type="term" value="P:actin cytoskeleton organization"/>
    <property type="evidence" value="ECO:0007669"/>
    <property type="project" value="EnsemblFungi"/>
</dbReference>
<dbReference type="AlphaFoldDB" id="A0A1D2VNW9"/>
<reference evidence="12" key="1">
    <citation type="submission" date="2016-05" db="EMBL/GenBank/DDBJ databases">
        <title>Comparative genomics of biotechnologically important yeasts.</title>
        <authorList>
            <consortium name="DOE Joint Genome Institute"/>
            <person name="Riley R."/>
            <person name="Haridas S."/>
            <person name="Wolfe K.H."/>
            <person name="Lopes M.R."/>
            <person name="Hittinger C.T."/>
            <person name="Goker M."/>
            <person name="Salamov A."/>
            <person name="Wisecaver J."/>
            <person name="Long T.M."/>
            <person name="Aerts A.L."/>
            <person name="Barry K."/>
            <person name="Choi C."/>
            <person name="Clum A."/>
            <person name="Coughlan A.Y."/>
            <person name="Deshpande S."/>
            <person name="Douglass A.P."/>
            <person name="Hanson S.J."/>
            <person name="Klenk H.-P."/>
            <person name="Labutti K."/>
            <person name="Lapidus A."/>
            <person name="Lindquist E."/>
            <person name="Lipzen A."/>
            <person name="Meier-Kolthoff J.P."/>
            <person name="Ohm R.A."/>
            <person name="Otillar R.P."/>
            <person name="Pangilinan J."/>
            <person name="Peng Y."/>
            <person name="Rokas A."/>
            <person name="Rosa C.A."/>
            <person name="Scheuner C."/>
            <person name="Sibirny A.A."/>
            <person name="Slot J.C."/>
            <person name="Stielow J.B."/>
            <person name="Sun H."/>
            <person name="Kurtzman C.P."/>
            <person name="Blackwell M."/>
            <person name="Grigoriev I.V."/>
            <person name="Jeffries T.W."/>
        </authorList>
    </citation>
    <scope>NUCLEOTIDE SEQUENCE [LARGE SCALE GENOMIC DNA]</scope>
    <source>
        <strain evidence="12">DSM 1968</strain>
    </source>
</reference>
<dbReference type="GO" id="GO:0052861">
    <property type="term" value="F:endo-1,3(4)-beta-glucanase activity"/>
    <property type="evidence" value="ECO:0007669"/>
    <property type="project" value="InterPro"/>
</dbReference>
<keyword evidence="12" id="KW-1185">Reference proteome</keyword>
<organism evidence="11 12">
    <name type="scientific">Ascoidea rubescens DSM 1968</name>
    <dbReference type="NCBI Taxonomy" id="1344418"/>
    <lineage>
        <taxon>Eukaryota</taxon>
        <taxon>Fungi</taxon>
        <taxon>Dikarya</taxon>
        <taxon>Ascomycota</taxon>
        <taxon>Saccharomycotina</taxon>
        <taxon>Saccharomycetes</taxon>
        <taxon>Ascoideaceae</taxon>
        <taxon>Ascoidea</taxon>
    </lineage>
</organism>
<evidence type="ECO:0000256" key="4">
    <source>
        <dbReference type="ARBA" id="ARBA00022801"/>
    </source>
</evidence>
<dbReference type="Gene3D" id="1.10.287.1170">
    <property type="entry name" value="glycoside hydrolase family 81 endo-[beta] glucanase"/>
    <property type="match status" value="1"/>
</dbReference>
<dbReference type="PROSITE" id="PS52008">
    <property type="entry name" value="GH81"/>
    <property type="match status" value="1"/>
</dbReference>
<evidence type="ECO:0000256" key="2">
    <source>
        <dbReference type="ARBA" id="ARBA00010730"/>
    </source>
</evidence>
<protein>
    <recommendedName>
        <fullName evidence="3">glucan endo-1,3-beta-D-glucosidase</fullName>
        <ecNumber evidence="3">3.2.1.39</ecNumber>
    </recommendedName>
</protein>
<dbReference type="EC" id="3.2.1.39" evidence="3"/>
<evidence type="ECO:0000256" key="3">
    <source>
        <dbReference type="ARBA" id="ARBA00012780"/>
    </source>
</evidence>
<proteinExistence type="inferred from homology"/>
<gene>
    <name evidence="11" type="ORF">ASCRUDRAFT_19462</name>
</gene>
<dbReference type="STRING" id="1344418.A0A1D2VNW9"/>
<feature type="domain" description="Glycosyl hydrolase family 81 C-terminal" evidence="10">
    <location>
        <begin position="329"/>
        <end position="684"/>
    </location>
</feature>
<dbReference type="EMBL" id="KV454475">
    <property type="protein sequence ID" value="ODV63245.1"/>
    <property type="molecule type" value="Genomic_DNA"/>
</dbReference>
<dbReference type="GO" id="GO:0071555">
    <property type="term" value="P:cell wall organization"/>
    <property type="evidence" value="ECO:0007669"/>
    <property type="project" value="UniProtKB-KW"/>
</dbReference>
<evidence type="ECO:0000259" key="9">
    <source>
        <dbReference type="Pfam" id="PF03639"/>
    </source>
</evidence>
<keyword evidence="8" id="KW-0624">Polysaccharide degradation</keyword>
<evidence type="ECO:0000256" key="6">
    <source>
        <dbReference type="ARBA" id="ARBA00023295"/>
    </source>
</evidence>
<comment type="similarity">
    <text evidence="2">Belongs to the glycosyl hydrolase 81 family.</text>
</comment>
<sequence>NKPIYTNKFYTNFILENQQCSIWTHPYSLSFSKVDGFNGLAVSHITNNQKTFSNDNIPHEFFINPIGIKSIIFSSTQFRSLQDPNLLNLSLNSLNHSSVNLNLSLPYNSYNSNENGNINFPIVQGLGFITGIYNNLTPLLQSTVGFRSIERLGNLSNNIQKYKIVLFNDIVWSVYVSNYSNPNFNLTKIDNNNIQSNVLSNCTIQVATGFSQFYDLAAGLFVYHTEISSEVIDANSSGSPSSNSSAVYSFNFKTAGYSLSSKPIMFALPHHYNNFSNYTNSGRTDIYLDSTTKGVMAGYLIDKFEIVHYDLPVNITFFPGTSLNYQATYNNNSLGLIRKAAEIEVSEDVMNLSNLDSMYFAGKKLDKYALVLYSTMYILQDRELTLRLLPKLKNAFNRFSKLNNIQPLIYDNSYKGLISRAGINGDPNLDFGNSYYNDHHFHYSYFIHAAAIIGKVELDLNDGRESEFLNENKDFVDFLVRDVCNPSPGDNYFPQFRSFDWFNGHSWAKGLFASADGKDEESSSEDYHCYYSIKLWSIVVKNDKLGRLMDLILSVMKNSITSYMLMDNDNKIQPKEFIGNKVTGIFFENKIHHTTYFGNNLEYIQGIHMLPITPISSYFRSPKFVKEEWEEKLSSHIDKVDGGWKGILMLNTALFDPGLAWNFFGKENFNYGYLDDGMSLTWSLAFVAGVGG</sequence>
<dbReference type="InterPro" id="IPR040451">
    <property type="entry name" value="GH81_N"/>
</dbReference>
<dbReference type="Proteomes" id="UP000095038">
    <property type="component" value="Unassembled WGS sequence"/>
</dbReference>
<keyword evidence="4 11" id="KW-0378">Hydrolase</keyword>
<keyword evidence="6" id="KW-0326">Glycosidase</keyword>
<dbReference type="OrthoDB" id="4473401at2759"/>
<keyword evidence="5" id="KW-0119">Carbohydrate metabolism</keyword>
<accession>A0A1D2VNW9</accession>
<dbReference type="RefSeq" id="XP_020049552.1">
    <property type="nucleotide sequence ID" value="XM_020189586.1"/>
</dbReference>
<evidence type="ECO:0000256" key="8">
    <source>
        <dbReference type="ARBA" id="ARBA00023326"/>
    </source>
</evidence>
<name>A0A1D2VNW9_9ASCO</name>
<evidence type="ECO:0000256" key="5">
    <source>
        <dbReference type="ARBA" id="ARBA00023277"/>
    </source>
</evidence>
<evidence type="ECO:0000256" key="1">
    <source>
        <dbReference type="ARBA" id="ARBA00000382"/>
    </source>
</evidence>
<evidence type="ECO:0000259" key="10">
    <source>
        <dbReference type="Pfam" id="PF17652"/>
    </source>
</evidence>
<keyword evidence="7" id="KW-0961">Cell wall biogenesis/degradation</keyword>
<evidence type="ECO:0000313" key="12">
    <source>
        <dbReference type="Proteomes" id="UP000095038"/>
    </source>
</evidence>
<evidence type="ECO:0000256" key="7">
    <source>
        <dbReference type="ARBA" id="ARBA00023316"/>
    </source>
</evidence>
<dbReference type="Pfam" id="PF03639">
    <property type="entry name" value="Glyco_hydro_81"/>
    <property type="match status" value="1"/>
</dbReference>
<dbReference type="GO" id="GO:0009986">
    <property type="term" value="C:cell surface"/>
    <property type="evidence" value="ECO:0007669"/>
    <property type="project" value="TreeGrafter"/>
</dbReference>